<keyword evidence="3" id="KW-1185">Reference proteome</keyword>
<name>A0AAV7RLE9_PLEWA</name>
<proteinExistence type="predicted"/>
<sequence length="130" mass="14101">MPLLGQAPCVLAVRGRVRHLRPLWPNRDPPRSLLAIPGSSHLSLKSRAATAASSPGPSVRSRALTPLQLRPRLGRWGHGVRLLAWPRCLSQRSVSAPVPAVTAPTLKGIQGMFQSRRRVPMVARSAPTVF</sequence>
<feature type="region of interest" description="Disordered" evidence="1">
    <location>
        <begin position="45"/>
        <end position="64"/>
    </location>
</feature>
<comment type="caution">
    <text evidence="2">The sequence shown here is derived from an EMBL/GenBank/DDBJ whole genome shotgun (WGS) entry which is preliminary data.</text>
</comment>
<dbReference type="AlphaFoldDB" id="A0AAV7RLE9"/>
<dbReference type="Proteomes" id="UP001066276">
    <property type="component" value="Chromosome 5"/>
</dbReference>
<dbReference type="EMBL" id="JANPWB010000009">
    <property type="protein sequence ID" value="KAJ1152357.1"/>
    <property type="molecule type" value="Genomic_DNA"/>
</dbReference>
<evidence type="ECO:0000313" key="3">
    <source>
        <dbReference type="Proteomes" id="UP001066276"/>
    </source>
</evidence>
<evidence type="ECO:0000313" key="2">
    <source>
        <dbReference type="EMBL" id="KAJ1152357.1"/>
    </source>
</evidence>
<evidence type="ECO:0000256" key="1">
    <source>
        <dbReference type="SAM" id="MobiDB-lite"/>
    </source>
</evidence>
<organism evidence="2 3">
    <name type="scientific">Pleurodeles waltl</name>
    <name type="common">Iberian ribbed newt</name>
    <dbReference type="NCBI Taxonomy" id="8319"/>
    <lineage>
        <taxon>Eukaryota</taxon>
        <taxon>Metazoa</taxon>
        <taxon>Chordata</taxon>
        <taxon>Craniata</taxon>
        <taxon>Vertebrata</taxon>
        <taxon>Euteleostomi</taxon>
        <taxon>Amphibia</taxon>
        <taxon>Batrachia</taxon>
        <taxon>Caudata</taxon>
        <taxon>Salamandroidea</taxon>
        <taxon>Salamandridae</taxon>
        <taxon>Pleurodelinae</taxon>
        <taxon>Pleurodeles</taxon>
    </lineage>
</organism>
<protein>
    <submittedName>
        <fullName evidence="2">Uncharacterized protein</fullName>
    </submittedName>
</protein>
<accession>A0AAV7RLE9</accession>
<reference evidence="2" key="1">
    <citation type="journal article" date="2022" name="bioRxiv">
        <title>Sequencing and chromosome-scale assembly of the giantPleurodeles waltlgenome.</title>
        <authorList>
            <person name="Brown T."/>
            <person name="Elewa A."/>
            <person name="Iarovenko S."/>
            <person name="Subramanian E."/>
            <person name="Araus A.J."/>
            <person name="Petzold A."/>
            <person name="Susuki M."/>
            <person name="Suzuki K.-i.T."/>
            <person name="Hayashi T."/>
            <person name="Toyoda A."/>
            <person name="Oliveira C."/>
            <person name="Osipova E."/>
            <person name="Leigh N.D."/>
            <person name="Simon A."/>
            <person name="Yun M.H."/>
        </authorList>
    </citation>
    <scope>NUCLEOTIDE SEQUENCE</scope>
    <source>
        <strain evidence="2">20211129_DDA</strain>
        <tissue evidence="2">Liver</tissue>
    </source>
</reference>
<gene>
    <name evidence="2" type="ORF">NDU88_005132</name>
</gene>